<feature type="signal peptide" evidence="3">
    <location>
        <begin position="1"/>
        <end position="29"/>
    </location>
</feature>
<dbReference type="PANTHER" id="PTHR36842:SF1">
    <property type="entry name" value="PROTEIN TOLB"/>
    <property type="match status" value="1"/>
</dbReference>
<evidence type="ECO:0008006" key="6">
    <source>
        <dbReference type="Google" id="ProtNLM"/>
    </source>
</evidence>
<dbReference type="RefSeq" id="WP_344048366.1">
    <property type="nucleotide sequence ID" value="NZ_BAAAPB010000008.1"/>
</dbReference>
<proteinExistence type="inferred from homology"/>
<dbReference type="Gene3D" id="2.120.10.30">
    <property type="entry name" value="TolB, C-terminal domain"/>
    <property type="match status" value="2"/>
</dbReference>
<keyword evidence="3" id="KW-0732">Signal</keyword>
<dbReference type="InterPro" id="IPR011659">
    <property type="entry name" value="WD40"/>
</dbReference>
<sequence length="566" mass="59881">MSRMFARAAGGVLLTLAVILGVAVPAASAATPRRNGDLRAPSAVAPNTRVAFTGRFTTHVARPVRLEVSTAAGWRTVARGRTRPSGAFRVVAQVAAGSWRFRALAPAHRVSGRVLRALVTPTRAVTAPLPPSTSTPPTPPTTPPTTPTPPAPPTYPRASLTWVPNVQADEGFGRTTTSSPAMSADGRYVAFTASLNVRLDENTMCGSFGIFLWDRSAGTTTTVTRGADQNCLVGHETGDPSISADGRYVAYESTVRGLAPTGAATDPWNTKNHLVYVWDRDTGETTQIASLDDAHYYESSLHPAVSADGSHVAFLTSWSSRSDETQGWSVAVWTRSTGAIKIGPPAAPFGPPGYYAGWEWRPSISADGTMVAFTSTGNSLAGEDRHDMQDVYVWSTETGTVERAAGPVGPDGSAYNPVMTPDGRYVVFASDASNLDGTDGPFSWFEWDRVSQTVQRIPGGASTWSRPIIGYDGAAVSADGRFVVIASLGRDRYSLAVWNRDDDSLLRLGSPVDGRAPNGATGEPAISADGTLVAFSTRGDNLWPAEQSDDLTWPAVGVWTLGADPL</sequence>
<organism evidence="4 5">
    <name type="scientific">Nocardioides panacihumi</name>
    <dbReference type="NCBI Taxonomy" id="400774"/>
    <lineage>
        <taxon>Bacteria</taxon>
        <taxon>Bacillati</taxon>
        <taxon>Actinomycetota</taxon>
        <taxon>Actinomycetes</taxon>
        <taxon>Propionibacteriales</taxon>
        <taxon>Nocardioidaceae</taxon>
        <taxon>Nocardioides</taxon>
    </lineage>
</organism>
<evidence type="ECO:0000313" key="5">
    <source>
        <dbReference type="Proteomes" id="UP001500571"/>
    </source>
</evidence>
<protein>
    <recommendedName>
        <fullName evidence="6">Bacterial Ig-like domain-containing protein</fullName>
    </recommendedName>
</protein>
<dbReference type="SUPFAM" id="SSF82171">
    <property type="entry name" value="DPP6 N-terminal domain-like"/>
    <property type="match status" value="1"/>
</dbReference>
<name>A0ABN2RXH0_9ACTN</name>
<dbReference type="Pfam" id="PF07676">
    <property type="entry name" value="PD40"/>
    <property type="match status" value="3"/>
</dbReference>
<dbReference type="EMBL" id="BAAAPB010000008">
    <property type="protein sequence ID" value="GAA1976547.1"/>
    <property type="molecule type" value="Genomic_DNA"/>
</dbReference>
<comment type="similarity">
    <text evidence="1">Belongs to the TolB family.</text>
</comment>
<dbReference type="Proteomes" id="UP001500571">
    <property type="component" value="Unassembled WGS sequence"/>
</dbReference>
<reference evidence="4 5" key="1">
    <citation type="journal article" date="2019" name="Int. J. Syst. Evol. Microbiol.">
        <title>The Global Catalogue of Microorganisms (GCM) 10K type strain sequencing project: providing services to taxonomists for standard genome sequencing and annotation.</title>
        <authorList>
            <consortium name="The Broad Institute Genomics Platform"/>
            <consortium name="The Broad Institute Genome Sequencing Center for Infectious Disease"/>
            <person name="Wu L."/>
            <person name="Ma J."/>
        </authorList>
    </citation>
    <scope>NUCLEOTIDE SEQUENCE [LARGE SCALE GENOMIC DNA]</scope>
    <source>
        <strain evidence="4 5">JCM 15309</strain>
    </source>
</reference>
<feature type="region of interest" description="Disordered" evidence="2">
    <location>
        <begin position="125"/>
        <end position="159"/>
    </location>
</feature>
<evidence type="ECO:0000313" key="4">
    <source>
        <dbReference type="EMBL" id="GAA1976547.1"/>
    </source>
</evidence>
<dbReference type="InterPro" id="IPR011042">
    <property type="entry name" value="6-blade_b-propeller_TolB-like"/>
</dbReference>
<accession>A0ABN2RXH0</accession>
<gene>
    <name evidence="4" type="ORF">GCM10009798_42180</name>
</gene>
<feature type="compositionally biased region" description="Pro residues" evidence="2">
    <location>
        <begin position="128"/>
        <end position="155"/>
    </location>
</feature>
<dbReference type="PANTHER" id="PTHR36842">
    <property type="entry name" value="PROTEIN TOLB HOMOLOG"/>
    <property type="match status" value="1"/>
</dbReference>
<keyword evidence="5" id="KW-1185">Reference proteome</keyword>
<evidence type="ECO:0000256" key="3">
    <source>
        <dbReference type="SAM" id="SignalP"/>
    </source>
</evidence>
<evidence type="ECO:0000256" key="1">
    <source>
        <dbReference type="ARBA" id="ARBA00009820"/>
    </source>
</evidence>
<evidence type="ECO:0000256" key="2">
    <source>
        <dbReference type="SAM" id="MobiDB-lite"/>
    </source>
</evidence>
<feature type="chain" id="PRO_5045512466" description="Bacterial Ig-like domain-containing protein" evidence="3">
    <location>
        <begin position="30"/>
        <end position="566"/>
    </location>
</feature>
<comment type="caution">
    <text evidence="4">The sequence shown here is derived from an EMBL/GenBank/DDBJ whole genome shotgun (WGS) entry which is preliminary data.</text>
</comment>